<dbReference type="PANTHER" id="PTHR12542">
    <property type="entry name" value="EXOCYST COMPLEX PROTEIN EXO70"/>
    <property type="match status" value="1"/>
</dbReference>
<dbReference type="GO" id="GO:0006887">
    <property type="term" value="P:exocytosis"/>
    <property type="evidence" value="ECO:0007669"/>
    <property type="project" value="UniProtKB-KW"/>
</dbReference>
<keyword evidence="2 3" id="KW-0813">Transport</keyword>
<sequence length="507" mass="56565">MAATGWDGSHGPSWSWSYHHEQTGSLVPTCSSWSSSSGTIVSRLSTASPLSSPVSMEAAAMQFVFFGIHEETVEESTKSLAHEFFDAPCPEGGDTSVLEGWFTEQGVSWSWVRHVADGASSGKLEHTSDARSWILALAEITETIRSMASLLPGRGSVGLPSIYEDEESEAEGSIPEVLQFARFIQETMLKMLAFVDFLVALDPIGVPALHQKIHVLLCVRGAMSNALSEIEVLFISTPSVEVERIRVGMVNLLYAKNAKARESIRSTLEEIRTCIMESTVDSLGTQIPQGSSDIHKLTLSAMAHITFLLDNYLPLDPIVTEAVILGKYVPRNRIMYIPPLDSMVMEMTSYLEDRLLDMSESFLDQGLRFLFLINNSNFICHSLHNSTTGFAFLQFHVSSLLEKVEGYKESYLHVSWAPVLSCLLNPTPRCFGKTYSLLPKFESEFQKTYTTQKLWKVPDPEMRKRLRKAVTEKIISGYTKYIENNNVTTANSTPQNLEEMLQELFEG</sequence>
<comment type="function">
    <text evidence="3">Component of the exocyst complex.</text>
</comment>
<gene>
    <name evidence="5" type="ORF">NCGR_LOCUS62328</name>
</gene>
<reference evidence="5" key="1">
    <citation type="submission" date="2020-10" db="EMBL/GenBank/DDBJ databases">
        <authorList>
            <person name="Han B."/>
            <person name="Lu T."/>
            <person name="Zhao Q."/>
            <person name="Huang X."/>
            <person name="Zhao Y."/>
        </authorList>
    </citation>
    <scope>NUCLEOTIDE SEQUENCE</scope>
</reference>
<dbReference type="GO" id="GO:0000145">
    <property type="term" value="C:exocyst"/>
    <property type="evidence" value="ECO:0007669"/>
    <property type="project" value="InterPro"/>
</dbReference>
<evidence type="ECO:0000313" key="5">
    <source>
        <dbReference type="EMBL" id="CAD6338230.1"/>
    </source>
</evidence>
<dbReference type="GO" id="GO:0005546">
    <property type="term" value="F:phosphatidylinositol-4,5-bisphosphate binding"/>
    <property type="evidence" value="ECO:0007669"/>
    <property type="project" value="InterPro"/>
</dbReference>
<dbReference type="InterPro" id="IPR004140">
    <property type="entry name" value="Exo70"/>
</dbReference>
<organism evidence="5 6">
    <name type="scientific">Miscanthus lutarioriparius</name>
    <dbReference type="NCBI Taxonomy" id="422564"/>
    <lineage>
        <taxon>Eukaryota</taxon>
        <taxon>Viridiplantae</taxon>
        <taxon>Streptophyta</taxon>
        <taxon>Embryophyta</taxon>
        <taxon>Tracheophyta</taxon>
        <taxon>Spermatophyta</taxon>
        <taxon>Magnoliopsida</taxon>
        <taxon>Liliopsida</taxon>
        <taxon>Poales</taxon>
        <taxon>Poaceae</taxon>
        <taxon>PACMAD clade</taxon>
        <taxon>Panicoideae</taxon>
        <taxon>Andropogonodae</taxon>
        <taxon>Andropogoneae</taxon>
        <taxon>Saccharinae</taxon>
        <taxon>Miscanthus</taxon>
    </lineage>
</organism>
<evidence type="ECO:0000313" key="6">
    <source>
        <dbReference type="Proteomes" id="UP000604825"/>
    </source>
</evidence>
<proteinExistence type="inferred from homology"/>
<accession>A0A811SBT4</accession>
<dbReference type="InterPro" id="IPR046364">
    <property type="entry name" value="Exo70_C"/>
</dbReference>
<keyword evidence="6" id="KW-1185">Reference proteome</keyword>
<comment type="similarity">
    <text evidence="1 3">Belongs to the EXO70 family.</text>
</comment>
<dbReference type="Proteomes" id="UP000604825">
    <property type="component" value="Unassembled WGS sequence"/>
</dbReference>
<dbReference type="OrthoDB" id="696543at2759"/>
<keyword evidence="3" id="KW-0268">Exocytosis</keyword>
<feature type="domain" description="Exocyst complex subunit Exo70 C-terminal" evidence="4">
    <location>
        <begin position="179"/>
        <end position="503"/>
    </location>
</feature>
<evidence type="ECO:0000256" key="3">
    <source>
        <dbReference type="RuleBase" id="RU365026"/>
    </source>
</evidence>
<evidence type="ECO:0000256" key="2">
    <source>
        <dbReference type="ARBA" id="ARBA00022448"/>
    </source>
</evidence>
<comment type="caution">
    <text evidence="5">The sequence shown here is derived from an EMBL/GenBank/DDBJ whole genome shotgun (WGS) entry which is preliminary data.</text>
</comment>
<dbReference type="Gene3D" id="1.20.1280.170">
    <property type="entry name" value="Exocyst complex component Exo70"/>
    <property type="match status" value="1"/>
</dbReference>
<protein>
    <recommendedName>
        <fullName evidence="3">Exocyst subunit Exo70 family protein</fullName>
    </recommendedName>
</protein>
<dbReference type="AlphaFoldDB" id="A0A811SBT4"/>
<evidence type="ECO:0000259" key="4">
    <source>
        <dbReference type="Pfam" id="PF03081"/>
    </source>
</evidence>
<keyword evidence="3" id="KW-0653">Protein transport</keyword>
<dbReference type="PANTHER" id="PTHR12542:SF137">
    <property type="entry name" value="EXOCYST SUBUNIT EXO70 FAMILY PROTEIN"/>
    <property type="match status" value="1"/>
</dbReference>
<name>A0A811SBT4_9POAL</name>
<dbReference type="EMBL" id="CAJGYO010000019">
    <property type="protein sequence ID" value="CAD6338230.1"/>
    <property type="molecule type" value="Genomic_DNA"/>
</dbReference>
<dbReference type="Pfam" id="PF03081">
    <property type="entry name" value="Exo70_C"/>
    <property type="match status" value="1"/>
</dbReference>
<dbReference type="GO" id="GO:0015031">
    <property type="term" value="P:protein transport"/>
    <property type="evidence" value="ECO:0007669"/>
    <property type="project" value="UniProtKB-KW"/>
</dbReference>
<dbReference type="InterPro" id="IPR016159">
    <property type="entry name" value="Cullin_repeat-like_dom_sf"/>
</dbReference>
<evidence type="ECO:0000256" key="1">
    <source>
        <dbReference type="ARBA" id="ARBA00006756"/>
    </source>
</evidence>
<dbReference type="SUPFAM" id="SSF74788">
    <property type="entry name" value="Cullin repeat-like"/>
    <property type="match status" value="1"/>
</dbReference>